<feature type="transmembrane region" description="Helical" evidence="1">
    <location>
        <begin position="137"/>
        <end position="159"/>
    </location>
</feature>
<gene>
    <name evidence="2" type="ORF">ACFQDO_14575</name>
</gene>
<dbReference type="Proteomes" id="UP001596189">
    <property type="component" value="Unassembled WGS sequence"/>
</dbReference>
<organism evidence="2 3">
    <name type="scientific">Angustibacter luteus</name>
    <dbReference type="NCBI Taxonomy" id="658456"/>
    <lineage>
        <taxon>Bacteria</taxon>
        <taxon>Bacillati</taxon>
        <taxon>Actinomycetota</taxon>
        <taxon>Actinomycetes</taxon>
        <taxon>Kineosporiales</taxon>
        <taxon>Kineosporiaceae</taxon>
    </lineage>
</organism>
<dbReference type="EMBL" id="JBHSRD010000004">
    <property type="protein sequence ID" value="MFC6008359.1"/>
    <property type="molecule type" value="Genomic_DNA"/>
</dbReference>
<protein>
    <submittedName>
        <fullName evidence="2">Uncharacterized protein</fullName>
    </submittedName>
</protein>
<evidence type="ECO:0000313" key="3">
    <source>
        <dbReference type="Proteomes" id="UP001596189"/>
    </source>
</evidence>
<sequence>MAHESLTLAYDAVVLRLQQQDASLGRLRDRASALLVPAGLVASFPVGIGLLATKHSDGRTLPTFISIALTVLLMLTILTVLRVNWRVRAWGYGPSAAVILQLHDEGKDPDQVLREMVDRLLVARDGNDERLVGRARWYRIGVALFAAEMFTVLLGVLLAK</sequence>
<dbReference type="RefSeq" id="WP_345714945.1">
    <property type="nucleotide sequence ID" value="NZ_BAABFP010000002.1"/>
</dbReference>
<keyword evidence="1" id="KW-0472">Membrane</keyword>
<reference evidence="3" key="1">
    <citation type="journal article" date="2019" name="Int. J. Syst. Evol. Microbiol.">
        <title>The Global Catalogue of Microorganisms (GCM) 10K type strain sequencing project: providing services to taxonomists for standard genome sequencing and annotation.</title>
        <authorList>
            <consortium name="The Broad Institute Genomics Platform"/>
            <consortium name="The Broad Institute Genome Sequencing Center for Infectious Disease"/>
            <person name="Wu L."/>
            <person name="Ma J."/>
        </authorList>
    </citation>
    <scope>NUCLEOTIDE SEQUENCE [LARGE SCALE GENOMIC DNA]</scope>
    <source>
        <strain evidence="3">KACC 14249</strain>
    </source>
</reference>
<name>A0ABW1JGN5_9ACTN</name>
<feature type="transmembrane region" description="Helical" evidence="1">
    <location>
        <begin position="64"/>
        <end position="85"/>
    </location>
</feature>
<proteinExistence type="predicted"/>
<keyword evidence="1" id="KW-1133">Transmembrane helix</keyword>
<keyword evidence="3" id="KW-1185">Reference proteome</keyword>
<comment type="caution">
    <text evidence="2">The sequence shown here is derived from an EMBL/GenBank/DDBJ whole genome shotgun (WGS) entry which is preliminary data.</text>
</comment>
<evidence type="ECO:0000313" key="2">
    <source>
        <dbReference type="EMBL" id="MFC6008359.1"/>
    </source>
</evidence>
<keyword evidence="1" id="KW-0812">Transmembrane</keyword>
<evidence type="ECO:0000256" key="1">
    <source>
        <dbReference type="SAM" id="Phobius"/>
    </source>
</evidence>
<feature type="transmembrane region" description="Helical" evidence="1">
    <location>
        <begin position="31"/>
        <end position="52"/>
    </location>
</feature>
<accession>A0ABW1JGN5</accession>